<comment type="caution">
    <text evidence="1">The sequence shown here is derived from an EMBL/GenBank/DDBJ whole genome shotgun (WGS) entry which is preliminary data.</text>
</comment>
<gene>
    <name evidence="1" type="ORF">EIP91_002503</name>
</gene>
<reference evidence="1 2" key="1">
    <citation type="submission" date="2018-11" db="EMBL/GenBank/DDBJ databases">
        <title>Genome assembly of Steccherinum ochraceum LE-BIN_3174, the white-rot fungus of the Steccherinaceae family (The Residual Polyporoid clade, Polyporales, Basidiomycota).</title>
        <authorList>
            <person name="Fedorova T.V."/>
            <person name="Glazunova O.A."/>
            <person name="Landesman E.O."/>
            <person name="Moiseenko K.V."/>
            <person name="Psurtseva N.V."/>
            <person name="Savinova O.S."/>
            <person name="Shakhova N.V."/>
            <person name="Tyazhelova T.V."/>
            <person name="Vasina D.V."/>
        </authorList>
    </citation>
    <scope>NUCLEOTIDE SEQUENCE [LARGE SCALE GENOMIC DNA]</scope>
    <source>
        <strain evidence="1 2">LE-BIN_3174</strain>
    </source>
</reference>
<name>A0A4R0RKH6_9APHY</name>
<dbReference type="AlphaFoldDB" id="A0A4R0RKH6"/>
<evidence type="ECO:0000313" key="2">
    <source>
        <dbReference type="Proteomes" id="UP000292702"/>
    </source>
</evidence>
<sequence length="220" mass="25708">MPKTKTKAAIKYKFLPPYSSAHSRRLGRSSCNRVAFRPTAEGTTSDEQQHVVPAKLTPEDSHSVRCLFSRAIKDWPEEKIRRFEVYMRSLYRVPSPPKPNWPYFFGFYVTEAEICRFSEDYNENSDGPIDDLTADHLHFLCNSLSVLMETRSSVRVHRGLVTVEEKTHFPEIEEDVGDWCYIVSMLSLNEFNSGYRPNNREVKEFVTFLKRKPSWWEATL</sequence>
<accession>A0A4R0RKH6</accession>
<organism evidence="1 2">
    <name type="scientific">Steccherinum ochraceum</name>
    <dbReference type="NCBI Taxonomy" id="92696"/>
    <lineage>
        <taxon>Eukaryota</taxon>
        <taxon>Fungi</taxon>
        <taxon>Dikarya</taxon>
        <taxon>Basidiomycota</taxon>
        <taxon>Agaricomycotina</taxon>
        <taxon>Agaricomycetes</taxon>
        <taxon>Polyporales</taxon>
        <taxon>Steccherinaceae</taxon>
        <taxon>Steccherinum</taxon>
    </lineage>
</organism>
<evidence type="ECO:0000313" key="1">
    <source>
        <dbReference type="EMBL" id="TCD65539.1"/>
    </source>
</evidence>
<keyword evidence="2" id="KW-1185">Reference proteome</keyword>
<protein>
    <submittedName>
        <fullName evidence="1">Uncharacterized protein</fullName>
    </submittedName>
</protein>
<dbReference type="Proteomes" id="UP000292702">
    <property type="component" value="Unassembled WGS sequence"/>
</dbReference>
<proteinExistence type="predicted"/>
<dbReference type="EMBL" id="RWJN01000175">
    <property type="protein sequence ID" value="TCD65539.1"/>
    <property type="molecule type" value="Genomic_DNA"/>
</dbReference>